<dbReference type="EMBL" id="JBHSFW010000014">
    <property type="protein sequence ID" value="MFC4619991.1"/>
    <property type="molecule type" value="Genomic_DNA"/>
</dbReference>
<evidence type="ECO:0000313" key="3">
    <source>
        <dbReference type="Proteomes" id="UP001596022"/>
    </source>
</evidence>
<accession>A0ABV9GP68</accession>
<dbReference type="InterPro" id="IPR029050">
    <property type="entry name" value="Immunoprotect_excell_Ig-like"/>
</dbReference>
<dbReference type="Gene3D" id="2.60.40.1240">
    <property type="match status" value="1"/>
</dbReference>
<proteinExistence type="predicted"/>
<evidence type="ECO:0000313" key="2">
    <source>
        <dbReference type="EMBL" id="MFC4619991.1"/>
    </source>
</evidence>
<keyword evidence="3" id="KW-1185">Reference proteome</keyword>
<keyword evidence="1" id="KW-0732">Signal</keyword>
<reference evidence="3" key="1">
    <citation type="journal article" date="2019" name="Int. J. Syst. Evol. Microbiol.">
        <title>The Global Catalogue of Microorganisms (GCM) 10K type strain sequencing project: providing services to taxonomists for standard genome sequencing and annotation.</title>
        <authorList>
            <consortium name="The Broad Institute Genomics Platform"/>
            <consortium name="The Broad Institute Genome Sequencing Center for Infectious Disease"/>
            <person name="Wu L."/>
            <person name="Ma J."/>
        </authorList>
    </citation>
    <scope>NUCLEOTIDE SEQUENCE [LARGE SCALE GENOMIC DNA]</scope>
    <source>
        <strain evidence="3">CGMCC 1.16306</strain>
    </source>
</reference>
<dbReference type="Proteomes" id="UP001596022">
    <property type="component" value="Unassembled WGS sequence"/>
</dbReference>
<sequence length="174" mass="19888">MRKRTILILVVIVLAFAAWGVRVYTVNAGVARHYDIRTYQIGDTINLGDTTFKVKQFSYGKKVKKTVGYNWVTASVVMEVRNTSDKALAITKIIESKLAYDMDVIQTRDGDFDVGKLRSLPPNETTEIRLDFDVRAVHKGESAKLYLDQDLYYPLVEKKYKEGKRYGIAVKLRT</sequence>
<dbReference type="RefSeq" id="WP_376847079.1">
    <property type="nucleotide sequence ID" value="NZ_JBHSFW010000014.1"/>
</dbReference>
<organism evidence="2 3">
    <name type="scientific">Camelliibacillus cellulosilyticus</name>
    <dbReference type="NCBI Taxonomy" id="2174486"/>
    <lineage>
        <taxon>Bacteria</taxon>
        <taxon>Bacillati</taxon>
        <taxon>Bacillota</taxon>
        <taxon>Bacilli</taxon>
        <taxon>Bacillales</taxon>
        <taxon>Sporolactobacillaceae</taxon>
        <taxon>Camelliibacillus</taxon>
    </lineage>
</organism>
<protein>
    <recommendedName>
        <fullName evidence="4">DUF4352 domain-containing protein</fullName>
    </recommendedName>
</protein>
<gene>
    <name evidence="2" type="ORF">ACFO4N_14855</name>
</gene>
<comment type="caution">
    <text evidence="2">The sequence shown here is derived from an EMBL/GenBank/DDBJ whole genome shotgun (WGS) entry which is preliminary data.</text>
</comment>
<evidence type="ECO:0008006" key="4">
    <source>
        <dbReference type="Google" id="ProtNLM"/>
    </source>
</evidence>
<evidence type="ECO:0000256" key="1">
    <source>
        <dbReference type="ARBA" id="ARBA00022729"/>
    </source>
</evidence>
<name>A0ABV9GP68_9BACL</name>